<gene>
    <name evidence="2" type="ORF">Sango_1286900</name>
</gene>
<dbReference type="InterPro" id="IPR000477">
    <property type="entry name" value="RT_dom"/>
</dbReference>
<dbReference type="GO" id="GO:0003824">
    <property type="term" value="F:catalytic activity"/>
    <property type="evidence" value="ECO:0007669"/>
    <property type="project" value="InterPro"/>
</dbReference>
<dbReference type="PROSITE" id="PS50878">
    <property type="entry name" value="RT_POL"/>
    <property type="match status" value="1"/>
</dbReference>
<dbReference type="SUPFAM" id="SSF56219">
    <property type="entry name" value="DNase I-like"/>
    <property type="match status" value="1"/>
</dbReference>
<dbReference type="Proteomes" id="UP001289374">
    <property type="component" value="Unassembled WGS sequence"/>
</dbReference>
<dbReference type="Pfam" id="PF03372">
    <property type="entry name" value="Exo_endo_phos"/>
    <property type="match status" value="1"/>
</dbReference>
<organism evidence="2 3">
    <name type="scientific">Sesamum angolense</name>
    <dbReference type="NCBI Taxonomy" id="2727404"/>
    <lineage>
        <taxon>Eukaryota</taxon>
        <taxon>Viridiplantae</taxon>
        <taxon>Streptophyta</taxon>
        <taxon>Embryophyta</taxon>
        <taxon>Tracheophyta</taxon>
        <taxon>Spermatophyta</taxon>
        <taxon>Magnoliopsida</taxon>
        <taxon>eudicotyledons</taxon>
        <taxon>Gunneridae</taxon>
        <taxon>Pentapetalae</taxon>
        <taxon>asterids</taxon>
        <taxon>lamiids</taxon>
        <taxon>Lamiales</taxon>
        <taxon>Pedaliaceae</taxon>
        <taxon>Sesamum</taxon>
    </lineage>
</organism>
<reference evidence="2" key="2">
    <citation type="journal article" date="2024" name="Plant">
        <title>Genomic evolution and insights into agronomic trait innovations of Sesamum species.</title>
        <authorList>
            <person name="Miao H."/>
            <person name="Wang L."/>
            <person name="Qu L."/>
            <person name="Liu H."/>
            <person name="Sun Y."/>
            <person name="Le M."/>
            <person name="Wang Q."/>
            <person name="Wei S."/>
            <person name="Zheng Y."/>
            <person name="Lin W."/>
            <person name="Duan Y."/>
            <person name="Cao H."/>
            <person name="Xiong S."/>
            <person name="Wang X."/>
            <person name="Wei L."/>
            <person name="Li C."/>
            <person name="Ma Q."/>
            <person name="Ju M."/>
            <person name="Zhao R."/>
            <person name="Li G."/>
            <person name="Mu C."/>
            <person name="Tian Q."/>
            <person name="Mei H."/>
            <person name="Zhang T."/>
            <person name="Gao T."/>
            <person name="Zhang H."/>
        </authorList>
    </citation>
    <scope>NUCLEOTIDE SEQUENCE</scope>
    <source>
        <strain evidence="2">K16</strain>
    </source>
</reference>
<sequence>MSLLVWNCQGLGNPLTVKGLGDLLRDNKPTLVFLAETKCFASQIEVLKRKFNLFGCNVDPKGRSGGLAILWQKYVDIQLQSFSRYHIDVSVRVKESDEWWRFSGIYGEPDTSKRDHTWRLLRRLHSQSIRPWLCAGDFNEILEHSEKEGGPPRAEWLIRNFRNCLAECELQDLGFHGYNFTWCNQQQYPHTVRERLDRACASLSWSQLFPEARIQHLTTPYSDHSPILIVLRPALIKNRIVGRKFFRFEVAWLQEDECETMVTKTWRLTSSSQSATTLRDKILAVGARLSTWGKLFGRETRERITTLECSLLSLNQEVLTGERKERELKLKAELTKLITQEEIFWKQRSKDLWLKAGDRNSSFFHAKANRRHHNNSIQRLKKDDGTWGETKEEVQQIIVDYFENMFKSNRPHPDDIQRGVEHLSTVVDEAMATDLQRPFTEEEVSKALSCMSPLKSPGPDGLPPVFFQKFWYVVKPDVVKHVLNFLNDHIMPAGFNETNIVLIPKIKRPESLAHFRPISLCNVVYKIASKSIANRLKPWLDEIISPAQSAFVPGRLITDNVLLAFELNHFLNTHSKGRKQFLNLKLDISKAYDRVEWCFLERVLGKLGFPPSFIDLIMLCICSVSYSFVLSGSRFGSVLPQRGLRQGDPLSPYLFLLCTESFSSLFRHAEANRVVPGVPICRGAPAISHLLFADDTMIFCPASQSTVQHVQEILASYKQASGQEINLQKSSVAFSRNTPPEVQRHLAEVGNST</sequence>
<protein>
    <submittedName>
        <fullName evidence="2">Mitochondrial protein</fullName>
    </submittedName>
</protein>
<dbReference type="InterPro" id="IPR005135">
    <property type="entry name" value="Endo/exonuclease/phosphatase"/>
</dbReference>
<evidence type="ECO:0000259" key="1">
    <source>
        <dbReference type="PROSITE" id="PS50878"/>
    </source>
</evidence>
<dbReference type="InterPro" id="IPR043502">
    <property type="entry name" value="DNA/RNA_pol_sf"/>
</dbReference>
<name>A0AAE1WRP2_9LAMI</name>
<keyword evidence="3" id="KW-1185">Reference proteome</keyword>
<evidence type="ECO:0000313" key="3">
    <source>
        <dbReference type="Proteomes" id="UP001289374"/>
    </source>
</evidence>
<comment type="caution">
    <text evidence="2">The sequence shown here is derived from an EMBL/GenBank/DDBJ whole genome shotgun (WGS) entry which is preliminary data.</text>
</comment>
<accession>A0AAE1WRP2</accession>
<dbReference type="InterPro" id="IPR036691">
    <property type="entry name" value="Endo/exonu/phosph_ase_sf"/>
</dbReference>
<dbReference type="SUPFAM" id="SSF56672">
    <property type="entry name" value="DNA/RNA polymerases"/>
    <property type="match status" value="1"/>
</dbReference>
<proteinExistence type="predicted"/>
<dbReference type="PANTHER" id="PTHR19446">
    <property type="entry name" value="REVERSE TRANSCRIPTASES"/>
    <property type="match status" value="1"/>
</dbReference>
<evidence type="ECO:0000313" key="2">
    <source>
        <dbReference type="EMBL" id="KAK4398114.1"/>
    </source>
</evidence>
<dbReference type="AlphaFoldDB" id="A0AAE1WRP2"/>
<dbReference type="CDD" id="cd01650">
    <property type="entry name" value="RT_nLTR_like"/>
    <property type="match status" value="1"/>
</dbReference>
<dbReference type="Gene3D" id="3.60.10.10">
    <property type="entry name" value="Endonuclease/exonuclease/phosphatase"/>
    <property type="match status" value="1"/>
</dbReference>
<reference evidence="2" key="1">
    <citation type="submission" date="2020-06" db="EMBL/GenBank/DDBJ databases">
        <authorList>
            <person name="Li T."/>
            <person name="Hu X."/>
            <person name="Zhang T."/>
            <person name="Song X."/>
            <person name="Zhang H."/>
            <person name="Dai N."/>
            <person name="Sheng W."/>
            <person name="Hou X."/>
            <person name="Wei L."/>
        </authorList>
    </citation>
    <scope>NUCLEOTIDE SEQUENCE</scope>
    <source>
        <strain evidence="2">K16</strain>
        <tissue evidence="2">Leaf</tissue>
    </source>
</reference>
<feature type="domain" description="Reverse transcriptase" evidence="1">
    <location>
        <begin position="484"/>
        <end position="753"/>
    </location>
</feature>
<dbReference type="Pfam" id="PF00078">
    <property type="entry name" value="RVT_1"/>
    <property type="match status" value="1"/>
</dbReference>
<dbReference type="EMBL" id="JACGWL010000007">
    <property type="protein sequence ID" value="KAK4398114.1"/>
    <property type="molecule type" value="Genomic_DNA"/>
</dbReference>